<dbReference type="PROSITE" id="PS50095">
    <property type="entry name" value="PLAT"/>
    <property type="match status" value="1"/>
</dbReference>
<organism evidence="3 4">
    <name type="scientific">Streptomyces mooreae</name>
    <dbReference type="NCBI Taxonomy" id="3075523"/>
    <lineage>
        <taxon>Bacteria</taxon>
        <taxon>Bacillati</taxon>
        <taxon>Actinomycetota</taxon>
        <taxon>Actinomycetes</taxon>
        <taxon>Kitasatosporales</taxon>
        <taxon>Streptomycetaceae</taxon>
        <taxon>Streptomyces</taxon>
    </lineage>
</organism>
<gene>
    <name evidence="3" type="ORF">RM550_36590</name>
</gene>
<dbReference type="PANTHER" id="PTHR45901">
    <property type="entry name" value="PROTEIN CBG12474"/>
    <property type="match status" value="1"/>
</dbReference>
<keyword evidence="4" id="KW-1185">Reference proteome</keyword>
<comment type="caution">
    <text evidence="3">The sequence shown here is derived from an EMBL/GenBank/DDBJ whole genome shotgun (WGS) entry which is preliminary data.</text>
</comment>
<protein>
    <submittedName>
        <fullName evidence="3">PLAT/LH2 domain-containing protein</fullName>
    </submittedName>
</protein>
<dbReference type="PANTHER" id="PTHR45901:SF3">
    <property type="entry name" value="LIPOXYGENASE HOMOLOGY DOMAIN-CONTAINING PROTEIN 1"/>
    <property type="match status" value="1"/>
</dbReference>
<dbReference type="Proteomes" id="UP001180551">
    <property type="component" value="Unassembled WGS sequence"/>
</dbReference>
<dbReference type="RefSeq" id="WP_311628078.1">
    <property type="nucleotide sequence ID" value="NZ_JAVRFE010000097.1"/>
</dbReference>
<dbReference type="SUPFAM" id="SSF49723">
    <property type="entry name" value="Lipase/lipooxygenase domain (PLAT/LH2 domain)"/>
    <property type="match status" value="1"/>
</dbReference>
<dbReference type="InterPro" id="IPR036392">
    <property type="entry name" value="PLAT/LH2_dom_sf"/>
</dbReference>
<reference evidence="3" key="1">
    <citation type="submission" date="2024-05" db="EMBL/GenBank/DDBJ databases">
        <title>30 novel species of actinomycetes from the DSMZ collection.</title>
        <authorList>
            <person name="Nouioui I."/>
        </authorList>
    </citation>
    <scope>NUCLEOTIDE SEQUENCE</scope>
    <source>
        <strain evidence="3">DSM 41527</strain>
    </source>
</reference>
<dbReference type="InterPro" id="IPR001024">
    <property type="entry name" value="PLAT/LH2_dom"/>
</dbReference>
<accession>A0ABU2TJM6</accession>
<dbReference type="EMBL" id="JAVRFE010000097">
    <property type="protein sequence ID" value="MDT0461163.1"/>
    <property type="molecule type" value="Genomic_DNA"/>
</dbReference>
<keyword evidence="1" id="KW-0732">Signal</keyword>
<proteinExistence type="predicted"/>
<sequence length="169" mass="18665">MRIGRVAAGTMALAATTIMATSQSAAASVTPRIGSDHTYSGRQNTPSVPLHKGIGMAHHQYRVAVYTGNKAGAGTDANVHLTIYGTRTYVKHKLDNSQNNFERGKTDRFTLGLRDVGRLKSITIWHDNSGEKPGWYLKKVTIDGVTFKADRWLATDEDDKRPWAHLERS</sequence>
<dbReference type="InterPro" id="IPR052970">
    <property type="entry name" value="Inner_ear_hair_cell_LOXHD"/>
</dbReference>
<evidence type="ECO:0000313" key="4">
    <source>
        <dbReference type="Proteomes" id="UP001180551"/>
    </source>
</evidence>
<evidence type="ECO:0000259" key="2">
    <source>
        <dbReference type="PROSITE" id="PS50095"/>
    </source>
</evidence>
<evidence type="ECO:0000256" key="1">
    <source>
        <dbReference type="SAM" id="SignalP"/>
    </source>
</evidence>
<name>A0ABU2TJM6_9ACTN</name>
<evidence type="ECO:0000313" key="3">
    <source>
        <dbReference type="EMBL" id="MDT0461163.1"/>
    </source>
</evidence>
<dbReference type="CDD" id="cd01756">
    <property type="entry name" value="PLAT_repeat"/>
    <property type="match status" value="1"/>
</dbReference>
<feature type="domain" description="PLAT" evidence="2">
    <location>
        <begin position="59"/>
        <end position="169"/>
    </location>
</feature>
<dbReference type="Gene3D" id="2.40.180.10">
    <property type="entry name" value="Catalase core domain"/>
    <property type="match status" value="1"/>
</dbReference>
<dbReference type="SMART" id="SM00308">
    <property type="entry name" value="LH2"/>
    <property type="match status" value="1"/>
</dbReference>
<feature type="signal peptide" evidence="1">
    <location>
        <begin position="1"/>
        <end position="27"/>
    </location>
</feature>
<feature type="chain" id="PRO_5047101018" evidence="1">
    <location>
        <begin position="28"/>
        <end position="169"/>
    </location>
</feature>
<dbReference type="Pfam" id="PF01477">
    <property type="entry name" value="PLAT"/>
    <property type="match status" value="1"/>
</dbReference>